<evidence type="ECO:0000256" key="1">
    <source>
        <dbReference type="SAM" id="MobiDB-lite"/>
    </source>
</evidence>
<reference evidence="3 4" key="1">
    <citation type="submission" date="2020-04" db="EMBL/GenBank/DDBJ databases">
        <title>Perkinsus olseni comparative genomics.</title>
        <authorList>
            <person name="Bogema D.R."/>
        </authorList>
    </citation>
    <scope>NUCLEOTIDE SEQUENCE [LARGE SCALE GENOMIC DNA]</scope>
    <source>
        <strain evidence="3">ATCC PRA-179</strain>
    </source>
</reference>
<name>A0A7J6LD43_PEROL</name>
<organism evidence="3 4">
    <name type="scientific">Perkinsus olseni</name>
    <name type="common">Perkinsus atlanticus</name>
    <dbReference type="NCBI Taxonomy" id="32597"/>
    <lineage>
        <taxon>Eukaryota</taxon>
        <taxon>Sar</taxon>
        <taxon>Alveolata</taxon>
        <taxon>Perkinsozoa</taxon>
        <taxon>Perkinsea</taxon>
        <taxon>Perkinsida</taxon>
        <taxon>Perkinsidae</taxon>
        <taxon>Perkinsus</taxon>
    </lineage>
</organism>
<dbReference type="AlphaFoldDB" id="A0A7J6LD43"/>
<evidence type="ECO:0000313" key="3">
    <source>
        <dbReference type="EMBL" id="KAF4657021.1"/>
    </source>
</evidence>
<dbReference type="Proteomes" id="UP000570595">
    <property type="component" value="Unassembled WGS sequence"/>
</dbReference>
<proteinExistence type="predicted"/>
<feature type="compositionally biased region" description="Low complexity" evidence="1">
    <location>
        <begin position="233"/>
        <end position="245"/>
    </location>
</feature>
<dbReference type="EMBL" id="JABAHT010000375">
    <property type="protein sequence ID" value="KAF4657021.1"/>
    <property type="molecule type" value="Genomic_DNA"/>
</dbReference>
<evidence type="ECO:0000313" key="4">
    <source>
        <dbReference type="Proteomes" id="UP000570595"/>
    </source>
</evidence>
<gene>
    <name evidence="3" type="ORF">FOZ61_006533</name>
</gene>
<protein>
    <submittedName>
        <fullName evidence="3">Uncharacterized protein</fullName>
    </submittedName>
</protein>
<sequence length="400" mass="45068">MRFVHILVLPLFAASQCIQEKSIRKLAGKKFTISPQAKDRISSISVRFRKEDDCVVKARFGMTMGKIALEKGLQYKSPWLKVEQRNDTHGNYWSIVAESRDKRALQSFVDRVAGDAYLDRHFSAFIGHDQKGKLQVEVIVGRTDRINVFSIIPLQRSCFESMSAPSPAVDQWWSAKKHLLAESGIPDNHKQHLANYYATTSLGGRSFEDVAQEWLETVSRVHFDRGDTAPDNSRVVGRGSGSVSSKSDDAEGGGVGRMGYSVPRRMDWEWLEELPISSSAFKRTSVQSRRTSIAKDPGQIFDELWEKSRDVRPLADGSIRADASGSVRLLSRLCEAMDINLRTTRFGKNWLKHSVVFCHFAVGMGGISRESLKKRWVIWYDSVRSLNMDTDVPPPVAATR</sequence>
<keyword evidence="2" id="KW-0732">Signal</keyword>
<feature type="region of interest" description="Disordered" evidence="1">
    <location>
        <begin position="225"/>
        <end position="258"/>
    </location>
</feature>
<feature type="chain" id="PRO_5029836125" evidence="2">
    <location>
        <begin position="20"/>
        <end position="400"/>
    </location>
</feature>
<feature type="signal peptide" evidence="2">
    <location>
        <begin position="1"/>
        <end position="19"/>
    </location>
</feature>
<dbReference type="OrthoDB" id="439967at2759"/>
<comment type="caution">
    <text evidence="3">The sequence shown here is derived from an EMBL/GenBank/DDBJ whole genome shotgun (WGS) entry which is preliminary data.</text>
</comment>
<accession>A0A7J6LD43</accession>
<evidence type="ECO:0000256" key="2">
    <source>
        <dbReference type="SAM" id="SignalP"/>
    </source>
</evidence>